<proteinExistence type="predicted"/>
<protein>
    <submittedName>
        <fullName evidence="1">Uncharacterized protein</fullName>
    </submittedName>
</protein>
<name>A0AAI9ZCB0_9PEZI</name>
<evidence type="ECO:0000313" key="1">
    <source>
        <dbReference type="EMBL" id="KAK1621598.1"/>
    </source>
</evidence>
<keyword evidence="2" id="KW-1185">Reference proteome</keyword>
<comment type="caution">
    <text evidence="1">The sequence shown here is derived from an EMBL/GenBank/DDBJ whole genome shotgun (WGS) entry which is preliminary data.</text>
</comment>
<gene>
    <name evidence="1" type="ORF">BDP81DRAFT_443367</name>
</gene>
<dbReference type="Proteomes" id="UP001243989">
    <property type="component" value="Unassembled WGS sequence"/>
</dbReference>
<dbReference type="GeneID" id="85476588"/>
<dbReference type="AlphaFoldDB" id="A0AAI9ZCB0"/>
<evidence type="ECO:0000313" key="2">
    <source>
        <dbReference type="Proteomes" id="UP001243989"/>
    </source>
</evidence>
<dbReference type="EMBL" id="JAHMHQ010000047">
    <property type="protein sequence ID" value="KAK1621598.1"/>
    <property type="molecule type" value="Genomic_DNA"/>
</dbReference>
<organism evidence="1 2">
    <name type="scientific">Colletotrichum phormii</name>
    <dbReference type="NCBI Taxonomy" id="359342"/>
    <lineage>
        <taxon>Eukaryota</taxon>
        <taxon>Fungi</taxon>
        <taxon>Dikarya</taxon>
        <taxon>Ascomycota</taxon>
        <taxon>Pezizomycotina</taxon>
        <taxon>Sordariomycetes</taxon>
        <taxon>Hypocreomycetidae</taxon>
        <taxon>Glomerellales</taxon>
        <taxon>Glomerellaceae</taxon>
        <taxon>Colletotrichum</taxon>
        <taxon>Colletotrichum acutatum species complex</taxon>
    </lineage>
</organism>
<sequence>MAPLALRLTEDLSAALTRLRVGGSRITVAKGTCINPQMRTEGFATFEARARISNAVALVSHASAIELTRSYQ</sequence>
<dbReference type="RefSeq" id="XP_060437593.1">
    <property type="nucleotide sequence ID" value="XM_060591726.1"/>
</dbReference>
<accession>A0AAI9ZCB0</accession>
<reference evidence="1" key="1">
    <citation type="submission" date="2021-06" db="EMBL/GenBank/DDBJ databases">
        <title>Comparative genomics, transcriptomics and evolutionary studies reveal genomic signatures of adaptation to plant cell wall in hemibiotrophic fungi.</title>
        <authorList>
            <consortium name="DOE Joint Genome Institute"/>
            <person name="Baroncelli R."/>
            <person name="Diaz J.F."/>
            <person name="Benocci T."/>
            <person name="Peng M."/>
            <person name="Battaglia E."/>
            <person name="Haridas S."/>
            <person name="Andreopoulos W."/>
            <person name="Labutti K."/>
            <person name="Pangilinan J."/>
            <person name="Floch G.L."/>
            <person name="Makela M.R."/>
            <person name="Henrissat B."/>
            <person name="Grigoriev I.V."/>
            <person name="Crouch J.A."/>
            <person name="De Vries R.P."/>
            <person name="Sukno S.A."/>
            <person name="Thon M.R."/>
        </authorList>
    </citation>
    <scope>NUCLEOTIDE SEQUENCE</scope>
    <source>
        <strain evidence="1">CBS 102054</strain>
    </source>
</reference>